<dbReference type="GO" id="GO:0003700">
    <property type="term" value="F:DNA-binding transcription factor activity"/>
    <property type="evidence" value="ECO:0007669"/>
    <property type="project" value="InterPro"/>
</dbReference>
<dbReference type="RefSeq" id="WP_203915791.1">
    <property type="nucleotide sequence ID" value="NZ_BONZ01000003.1"/>
</dbReference>
<dbReference type="EMBL" id="BONZ01000003">
    <property type="protein sequence ID" value="GIH12071.1"/>
    <property type="molecule type" value="Genomic_DNA"/>
</dbReference>
<dbReference type="Pfam" id="PF12802">
    <property type="entry name" value="MarR_2"/>
    <property type="match status" value="1"/>
</dbReference>
<dbReference type="InterPro" id="IPR000835">
    <property type="entry name" value="HTH_MarR-typ"/>
</dbReference>
<dbReference type="Gene3D" id="1.10.10.10">
    <property type="entry name" value="Winged helix-like DNA-binding domain superfamily/Winged helix DNA-binding domain"/>
    <property type="match status" value="1"/>
</dbReference>
<dbReference type="Proteomes" id="UP000642748">
    <property type="component" value="Unassembled WGS sequence"/>
</dbReference>
<dbReference type="InterPro" id="IPR036390">
    <property type="entry name" value="WH_DNA-bd_sf"/>
</dbReference>
<dbReference type="PANTHER" id="PTHR39515:SF2">
    <property type="entry name" value="HTH-TYPE TRANSCRIPTIONAL REGULATOR RV0880"/>
    <property type="match status" value="1"/>
</dbReference>
<proteinExistence type="predicted"/>
<dbReference type="SUPFAM" id="SSF46785">
    <property type="entry name" value="Winged helix' DNA-binding domain"/>
    <property type="match status" value="1"/>
</dbReference>
<dbReference type="SMART" id="SM00347">
    <property type="entry name" value="HTH_MARR"/>
    <property type="match status" value="1"/>
</dbReference>
<keyword evidence="3" id="KW-1185">Reference proteome</keyword>
<accession>A0A8J3VN57</accession>
<feature type="domain" description="HTH marR-type" evidence="1">
    <location>
        <begin position="10"/>
        <end position="148"/>
    </location>
</feature>
<evidence type="ECO:0000259" key="1">
    <source>
        <dbReference type="PROSITE" id="PS50995"/>
    </source>
</evidence>
<dbReference type="InterPro" id="IPR052526">
    <property type="entry name" value="HTH-type_Bedaq_tolerance"/>
</dbReference>
<evidence type="ECO:0000313" key="2">
    <source>
        <dbReference type="EMBL" id="GIH12071.1"/>
    </source>
</evidence>
<gene>
    <name evidence="2" type="ORF">Raf01_02430</name>
</gene>
<dbReference type="AlphaFoldDB" id="A0A8J3VN57"/>
<comment type="caution">
    <text evidence="2">The sequence shown here is derived from an EMBL/GenBank/DDBJ whole genome shotgun (WGS) entry which is preliminary data.</text>
</comment>
<protein>
    <submittedName>
        <fullName evidence="2">MarR family transcriptional regulator</fullName>
    </submittedName>
</protein>
<sequence length="158" mass="17171">MDEPKKDRGTAEVAVRLSVALKRLRSRLREEAGMTRTGFTLTQLALLQRLVDGGPTTAASLAAAEHVSQQAIAQSVAPLKEAGLVQTAPGVSDRRKVMISVTQSGRDLYVSLLMSREAWLTRAIDTIVSPRERAALETAIELLERLAAADLRPDLEIK</sequence>
<name>A0A8J3VN57_9ACTN</name>
<dbReference type="InterPro" id="IPR036388">
    <property type="entry name" value="WH-like_DNA-bd_sf"/>
</dbReference>
<dbReference type="PANTHER" id="PTHR39515">
    <property type="entry name" value="CONSERVED PROTEIN"/>
    <property type="match status" value="1"/>
</dbReference>
<organism evidence="2 3">
    <name type="scientific">Rugosimonospora africana</name>
    <dbReference type="NCBI Taxonomy" id="556532"/>
    <lineage>
        <taxon>Bacteria</taxon>
        <taxon>Bacillati</taxon>
        <taxon>Actinomycetota</taxon>
        <taxon>Actinomycetes</taxon>
        <taxon>Micromonosporales</taxon>
        <taxon>Micromonosporaceae</taxon>
        <taxon>Rugosimonospora</taxon>
    </lineage>
</organism>
<evidence type="ECO:0000313" key="3">
    <source>
        <dbReference type="Proteomes" id="UP000642748"/>
    </source>
</evidence>
<reference evidence="2" key="1">
    <citation type="submission" date="2021-01" db="EMBL/GenBank/DDBJ databases">
        <title>Whole genome shotgun sequence of Rugosimonospora africana NBRC 104875.</title>
        <authorList>
            <person name="Komaki H."/>
            <person name="Tamura T."/>
        </authorList>
    </citation>
    <scope>NUCLEOTIDE SEQUENCE</scope>
    <source>
        <strain evidence="2">NBRC 104875</strain>
    </source>
</reference>
<dbReference type="PROSITE" id="PS50995">
    <property type="entry name" value="HTH_MARR_2"/>
    <property type="match status" value="1"/>
</dbReference>